<gene>
    <name evidence="9" type="ORF">EXM22_17430</name>
</gene>
<dbReference type="Pfam" id="PF00301">
    <property type="entry name" value="Rubredoxin"/>
    <property type="match status" value="1"/>
</dbReference>
<protein>
    <recommendedName>
        <fullName evidence="6">Rubredoxin</fullName>
    </recommendedName>
</protein>
<organism evidence="9 10">
    <name type="scientific">Oceanispirochaeta crateris</name>
    <dbReference type="NCBI Taxonomy" id="2518645"/>
    <lineage>
        <taxon>Bacteria</taxon>
        <taxon>Pseudomonadati</taxon>
        <taxon>Spirochaetota</taxon>
        <taxon>Spirochaetia</taxon>
        <taxon>Spirochaetales</taxon>
        <taxon>Spirochaetaceae</taxon>
        <taxon>Oceanispirochaeta</taxon>
    </lineage>
</organism>
<name>A0A5C1QPP4_9SPIO</name>
<evidence type="ECO:0000256" key="5">
    <source>
        <dbReference type="ARBA" id="ARBA00023004"/>
    </source>
</evidence>
<dbReference type="Proteomes" id="UP000324209">
    <property type="component" value="Chromosome"/>
</dbReference>
<dbReference type="CDD" id="cd00730">
    <property type="entry name" value="rubredoxin"/>
    <property type="match status" value="1"/>
</dbReference>
<dbReference type="SUPFAM" id="SSF57802">
    <property type="entry name" value="Rubredoxin-like"/>
    <property type="match status" value="1"/>
</dbReference>
<evidence type="ECO:0000256" key="7">
    <source>
        <dbReference type="PIRSR" id="PIRSR000071-1"/>
    </source>
</evidence>
<sequence>MMKYICVNCGYIYDPAVGDPMGDIPEGTAFEDLPETWVCPLCYSTKDLFDPVD</sequence>
<dbReference type="PANTHER" id="PTHR47627">
    <property type="entry name" value="RUBREDOXIN"/>
    <property type="match status" value="1"/>
</dbReference>
<evidence type="ECO:0000256" key="4">
    <source>
        <dbReference type="ARBA" id="ARBA00022982"/>
    </source>
</evidence>
<reference evidence="9 10" key="1">
    <citation type="submission" date="2019-02" db="EMBL/GenBank/DDBJ databases">
        <title>Complete Genome Sequence and Methylome Analysis of free living Spirochaetas.</title>
        <authorList>
            <person name="Fomenkov A."/>
            <person name="Dubinina G."/>
            <person name="Leshcheva N."/>
            <person name="Mikheeva N."/>
            <person name="Grabovich M."/>
            <person name="Vincze T."/>
            <person name="Roberts R.J."/>
        </authorList>
    </citation>
    <scope>NUCLEOTIDE SEQUENCE [LARGE SCALE GENOMIC DNA]</scope>
    <source>
        <strain evidence="9 10">K2</strain>
    </source>
</reference>
<keyword evidence="5 6" id="KW-0408">Iron</keyword>
<dbReference type="PANTHER" id="PTHR47627:SF1">
    <property type="entry name" value="RUBREDOXIN-1-RELATED"/>
    <property type="match status" value="1"/>
</dbReference>
<keyword evidence="3 6" id="KW-0479">Metal-binding</keyword>
<dbReference type="PIRSF" id="PIRSF000071">
    <property type="entry name" value="Rubredoxin"/>
    <property type="match status" value="1"/>
</dbReference>
<comment type="cofactor">
    <cofactor evidence="6 7">
        <name>Fe(3+)</name>
        <dbReference type="ChEBI" id="CHEBI:29034"/>
    </cofactor>
    <text evidence="6 7">Binds 1 Fe(3+) ion per subunit.</text>
</comment>
<dbReference type="PROSITE" id="PS50903">
    <property type="entry name" value="RUBREDOXIN_LIKE"/>
    <property type="match status" value="1"/>
</dbReference>
<feature type="binding site" evidence="7">
    <location>
        <position position="9"/>
    </location>
    <ligand>
        <name>Fe cation</name>
        <dbReference type="ChEBI" id="CHEBI:24875"/>
    </ligand>
</feature>
<feature type="binding site" evidence="7">
    <location>
        <position position="6"/>
    </location>
    <ligand>
        <name>Fe cation</name>
        <dbReference type="ChEBI" id="CHEBI:24875"/>
    </ligand>
</feature>
<comment type="similarity">
    <text evidence="1 6">Belongs to the rubredoxin family.</text>
</comment>
<dbReference type="AlphaFoldDB" id="A0A5C1QPP4"/>
<dbReference type="InterPro" id="IPR024922">
    <property type="entry name" value="Rubredoxin"/>
</dbReference>
<dbReference type="GO" id="GO:0005506">
    <property type="term" value="F:iron ion binding"/>
    <property type="evidence" value="ECO:0007669"/>
    <property type="project" value="InterPro"/>
</dbReference>
<evidence type="ECO:0000259" key="8">
    <source>
        <dbReference type="PROSITE" id="PS50903"/>
    </source>
</evidence>
<dbReference type="Gene3D" id="2.20.28.10">
    <property type="match status" value="1"/>
</dbReference>
<keyword evidence="10" id="KW-1185">Reference proteome</keyword>
<dbReference type="InterPro" id="IPR050526">
    <property type="entry name" value="Rubredoxin_ET"/>
</dbReference>
<evidence type="ECO:0000256" key="2">
    <source>
        <dbReference type="ARBA" id="ARBA00022448"/>
    </source>
</evidence>
<keyword evidence="4 6" id="KW-0249">Electron transport</keyword>
<dbReference type="GO" id="GO:0009055">
    <property type="term" value="F:electron transfer activity"/>
    <property type="evidence" value="ECO:0007669"/>
    <property type="project" value="InterPro"/>
</dbReference>
<accession>A0A5C1QPP4</accession>
<evidence type="ECO:0000256" key="6">
    <source>
        <dbReference type="PIRNR" id="PIRNR000071"/>
    </source>
</evidence>
<feature type="binding site" evidence="7">
    <location>
        <position position="42"/>
    </location>
    <ligand>
        <name>Fe cation</name>
        <dbReference type="ChEBI" id="CHEBI:24875"/>
    </ligand>
</feature>
<evidence type="ECO:0000256" key="1">
    <source>
        <dbReference type="ARBA" id="ARBA00005337"/>
    </source>
</evidence>
<dbReference type="GO" id="GO:0043448">
    <property type="term" value="P:alkane catabolic process"/>
    <property type="evidence" value="ECO:0007669"/>
    <property type="project" value="TreeGrafter"/>
</dbReference>
<evidence type="ECO:0000313" key="10">
    <source>
        <dbReference type="Proteomes" id="UP000324209"/>
    </source>
</evidence>
<dbReference type="OrthoDB" id="9799749at2"/>
<dbReference type="KEGG" id="ock:EXM22_17430"/>
<evidence type="ECO:0000256" key="3">
    <source>
        <dbReference type="ARBA" id="ARBA00022723"/>
    </source>
</evidence>
<dbReference type="EMBL" id="CP036150">
    <property type="protein sequence ID" value="QEN09963.1"/>
    <property type="molecule type" value="Genomic_DNA"/>
</dbReference>
<keyword evidence="2 6" id="KW-0813">Transport</keyword>
<dbReference type="FunFam" id="2.20.28.10:FF:000001">
    <property type="entry name" value="Rubredoxin"/>
    <property type="match status" value="1"/>
</dbReference>
<dbReference type="InterPro" id="IPR024934">
    <property type="entry name" value="Rubredoxin-like_dom"/>
</dbReference>
<dbReference type="InterPro" id="IPR024935">
    <property type="entry name" value="Rubredoxin_dom"/>
</dbReference>
<evidence type="ECO:0000313" key="9">
    <source>
        <dbReference type="EMBL" id="QEN09963.1"/>
    </source>
</evidence>
<proteinExistence type="inferred from homology"/>
<feature type="domain" description="Rubredoxin-like" evidence="8">
    <location>
        <begin position="1"/>
        <end position="52"/>
    </location>
</feature>
<feature type="binding site" evidence="7">
    <location>
        <position position="39"/>
    </location>
    <ligand>
        <name>Fe cation</name>
        <dbReference type="ChEBI" id="CHEBI:24875"/>
    </ligand>
</feature>
<dbReference type="PRINTS" id="PR00163">
    <property type="entry name" value="RUBREDOXIN"/>
</dbReference>